<proteinExistence type="predicted"/>
<comment type="caution">
    <text evidence="2">The sequence shown here is derived from an EMBL/GenBank/DDBJ whole genome shotgun (WGS) entry which is preliminary data.</text>
</comment>
<name>A0A1F6EVV3_9BACT</name>
<dbReference type="STRING" id="1798515.A3B35_01165"/>
<keyword evidence="1" id="KW-0472">Membrane</keyword>
<protein>
    <submittedName>
        <fullName evidence="2">Uncharacterized protein</fullName>
    </submittedName>
</protein>
<organism evidence="2 3">
    <name type="scientific">Candidatus Kaiserbacteria bacterium RIFCSPLOWO2_01_FULL_54_24</name>
    <dbReference type="NCBI Taxonomy" id="1798515"/>
    <lineage>
        <taxon>Bacteria</taxon>
        <taxon>Candidatus Kaiseribacteriota</taxon>
    </lineage>
</organism>
<sequence>MKWINSTWMHISDTWSYRSEPERLRILIEAYWRVLLGAAGVVMICAVLYSSANLISALGREEGEPTLSPSGGRTTFNRAGLQAALSGFAERETNYEFLKKNPPNFADPSK</sequence>
<evidence type="ECO:0000256" key="1">
    <source>
        <dbReference type="SAM" id="Phobius"/>
    </source>
</evidence>
<feature type="transmembrane region" description="Helical" evidence="1">
    <location>
        <begin position="30"/>
        <end position="50"/>
    </location>
</feature>
<dbReference type="EMBL" id="MFMC01000008">
    <property type="protein sequence ID" value="OGG77751.1"/>
    <property type="molecule type" value="Genomic_DNA"/>
</dbReference>
<evidence type="ECO:0000313" key="3">
    <source>
        <dbReference type="Proteomes" id="UP000177215"/>
    </source>
</evidence>
<keyword evidence="1" id="KW-1133">Transmembrane helix</keyword>
<gene>
    <name evidence="2" type="ORF">A3B35_01165</name>
</gene>
<dbReference type="Proteomes" id="UP000177215">
    <property type="component" value="Unassembled WGS sequence"/>
</dbReference>
<evidence type="ECO:0000313" key="2">
    <source>
        <dbReference type="EMBL" id="OGG77751.1"/>
    </source>
</evidence>
<keyword evidence="1" id="KW-0812">Transmembrane</keyword>
<reference evidence="2 3" key="1">
    <citation type="journal article" date="2016" name="Nat. Commun.">
        <title>Thousands of microbial genomes shed light on interconnected biogeochemical processes in an aquifer system.</title>
        <authorList>
            <person name="Anantharaman K."/>
            <person name="Brown C.T."/>
            <person name="Hug L.A."/>
            <person name="Sharon I."/>
            <person name="Castelle C.J."/>
            <person name="Probst A.J."/>
            <person name="Thomas B.C."/>
            <person name="Singh A."/>
            <person name="Wilkins M.J."/>
            <person name="Karaoz U."/>
            <person name="Brodie E.L."/>
            <person name="Williams K.H."/>
            <person name="Hubbard S.S."/>
            <person name="Banfield J.F."/>
        </authorList>
    </citation>
    <scope>NUCLEOTIDE SEQUENCE [LARGE SCALE GENOMIC DNA]</scope>
</reference>
<dbReference type="AlphaFoldDB" id="A0A1F6EVV3"/>
<accession>A0A1F6EVV3</accession>